<name>R9ULE6_9BACL</name>
<proteinExistence type="predicted"/>
<dbReference type="EMBL" id="CP003422">
    <property type="protein sequence ID" value="AGN70669.1"/>
    <property type="molecule type" value="Genomic_DNA"/>
</dbReference>
<evidence type="ECO:0000313" key="2">
    <source>
        <dbReference type="EMBL" id="AGN70669.1"/>
    </source>
</evidence>
<organism evidence="2 3">
    <name type="scientific">Paenibacillus mucilaginosus K02</name>
    <dbReference type="NCBI Taxonomy" id="997761"/>
    <lineage>
        <taxon>Bacteria</taxon>
        <taxon>Bacillati</taxon>
        <taxon>Bacillota</taxon>
        <taxon>Bacilli</taxon>
        <taxon>Bacillales</taxon>
        <taxon>Paenibacillaceae</taxon>
        <taxon>Paenibacillus</taxon>
    </lineage>
</organism>
<dbReference type="HOGENOM" id="CLU_3046109_0_0_9"/>
<dbReference type="Proteomes" id="UP000007392">
    <property type="component" value="Chromosome"/>
</dbReference>
<dbReference type="KEGG" id="pmw:B2K_39250"/>
<dbReference type="AlphaFoldDB" id="R9ULE6"/>
<protein>
    <submittedName>
        <fullName evidence="2">Uncharacterized protein</fullName>
    </submittedName>
</protein>
<evidence type="ECO:0000313" key="3">
    <source>
        <dbReference type="Proteomes" id="UP000007392"/>
    </source>
</evidence>
<sequence length="54" mass="5653">MSRHKAKAFVFPVKGNEGFSLCALPLRQKARALPSTGCEPAAGKEAAPQRPCAG</sequence>
<reference evidence="2 3" key="1">
    <citation type="submission" date="2013-06" db="EMBL/GenBank/DDBJ databases">
        <title>Complete genome sequence of Paenibacillus mucilaginosus K02.</title>
        <authorList>
            <person name="Xiao B."/>
            <person name="Sun L."/>
            <person name="Xiao L."/>
            <person name="Lian B."/>
        </authorList>
    </citation>
    <scope>NUCLEOTIDE SEQUENCE [LARGE SCALE GENOMIC DNA]</scope>
    <source>
        <strain evidence="2 3">K02</strain>
    </source>
</reference>
<evidence type="ECO:0000256" key="1">
    <source>
        <dbReference type="SAM" id="MobiDB-lite"/>
    </source>
</evidence>
<gene>
    <name evidence="2" type="ORF">B2K_39250</name>
</gene>
<accession>R9ULE6</accession>
<feature type="region of interest" description="Disordered" evidence="1">
    <location>
        <begin position="34"/>
        <end position="54"/>
    </location>
</feature>